<dbReference type="FunFam" id="1.20.1250.20:FF:000065">
    <property type="entry name" value="Putative MFS pantothenate transporter"/>
    <property type="match status" value="1"/>
</dbReference>
<dbReference type="InterPro" id="IPR020846">
    <property type="entry name" value="MFS_dom"/>
</dbReference>
<organism evidence="11 12">
    <name type="scientific">Monilinia fructicola</name>
    <name type="common">Brown rot fungus</name>
    <name type="synonym">Ciboria fructicola</name>
    <dbReference type="NCBI Taxonomy" id="38448"/>
    <lineage>
        <taxon>Eukaryota</taxon>
        <taxon>Fungi</taxon>
        <taxon>Dikarya</taxon>
        <taxon>Ascomycota</taxon>
        <taxon>Pezizomycotina</taxon>
        <taxon>Leotiomycetes</taxon>
        <taxon>Helotiales</taxon>
        <taxon>Sclerotiniaceae</taxon>
        <taxon>Monilinia</taxon>
    </lineage>
</organism>
<feature type="transmembrane region" description="Helical" evidence="9">
    <location>
        <begin position="353"/>
        <end position="373"/>
    </location>
</feature>
<feature type="transmembrane region" description="Helical" evidence="9">
    <location>
        <begin position="443"/>
        <end position="460"/>
    </location>
</feature>
<dbReference type="GO" id="GO:0022857">
    <property type="term" value="F:transmembrane transporter activity"/>
    <property type="evidence" value="ECO:0007669"/>
    <property type="project" value="InterPro"/>
</dbReference>
<dbReference type="FunFam" id="1.20.1250.20:FF:000386">
    <property type="entry name" value="MFS general substrate transporter"/>
    <property type="match status" value="1"/>
</dbReference>
<evidence type="ECO:0000256" key="5">
    <source>
        <dbReference type="ARBA" id="ARBA00022989"/>
    </source>
</evidence>
<keyword evidence="4 9" id="KW-0812">Transmembrane</keyword>
<feature type="compositionally biased region" description="Polar residues" evidence="8">
    <location>
        <begin position="11"/>
        <end position="23"/>
    </location>
</feature>
<proteinExistence type="inferred from homology"/>
<feature type="region of interest" description="Disordered" evidence="8">
    <location>
        <begin position="508"/>
        <end position="529"/>
    </location>
</feature>
<evidence type="ECO:0000256" key="1">
    <source>
        <dbReference type="ARBA" id="ARBA00004651"/>
    </source>
</evidence>
<dbReference type="Proteomes" id="UP000322873">
    <property type="component" value="Unassembled WGS sequence"/>
</dbReference>
<feature type="transmembrane region" description="Helical" evidence="9">
    <location>
        <begin position="314"/>
        <end position="333"/>
    </location>
</feature>
<feature type="compositionally biased region" description="Basic and acidic residues" evidence="8">
    <location>
        <begin position="515"/>
        <end position="529"/>
    </location>
</feature>
<evidence type="ECO:0000256" key="4">
    <source>
        <dbReference type="ARBA" id="ARBA00022692"/>
    </source>
</evidence>
<feature type="transmembrane region" description="Helical" evidence="9">
    <location>
        <begin position="476"/>
        <end position="497"/>
    </location>
</feature>
<comment type="caution">
    <text evidence="11">The sequence shown here is derived from an EMBL/GenBank/DDBJ whole genome shotgun (WGS) entry which is preliminary data.</text>
</comment>
<gene>
    <name evidence="11" type="ORF">EYC84_002358</name>
</gene>
<dbReference type="PROSITE" id="PS50850">
    <property type="entry name" value="MFS"/>
    <property type="match status" value="1"/>
</dbReference>
<dbReference type="PANTHER" id="PTHR43791:SF37">
    <property type="entry name" value="MAJOR FACILITATOR SUPERFAMILY (MFS) PROFILE DOMAIN-CONTAINING PROTEIN"/>
    <property type="match status" value="1"/>
</dbReference>
<keyword evidence="5 9" id="KW-1133">Transmembrane helix</keyword>
<feature type="region of interest" description="Disordered" evidence="8">
    <location>
        <begin position="1"/>
        <end position="27"/>
    </location>
</feature>
<sequence>MAEIREKGLESNISPTDATSTHGFTPPALNQDANVEASLKSWEKPGLGGSTRRFLRAVQGYVWDDPDKPANEKRFLLKLDFYLLSYGCLGYFCKNLDQANLSNAYVSGMQEAINMKGSELTYMGNVFTAGYVISQIPAVILVTHVRPSYLIPSLEVLWSILTFCSAAVTSVSHLYALRFLIGLCEGAFFPCIIYLIGSWYTKQERAKRVTLFYCTATLAGMFSGYLQAAAYDNLNGHLGHAGWQWLFIICGTISLPVGVMGYFFNPDFPETTRAFYLTKAEISLAKARLVRDGYSTLGSSAWDKKKILRIMAQWQFWVLPLGYFFIQSSLPVQQPAFALWLKSKGNSVYDRNVLPTAQAGIGVIVQIVAAMLSDSRLLHGRRWQPIIGMQLGTLFSTVVLAIWTVPIKLKFVAFYLAWCSAGVPGIWYSWYPDLMAHDHEMRGFLIATSNMFSYIMQIWYSDAVWRTTEAPEFRPGWIAAAAFGVAICLTVLLTRFLERRDERKRSGAFGTTRSNDLENSRVGDSREGS</sequence>
<reference evidence="11 12" key="1">
    <citation type="submission" date="2019-06" db="EMBL/GenBank/DDBJ databases">
        <title>Genome Sequence of the Brown Rot Fungal Pathogen Monilinia fructicola.</title>
        <authorList>
            <person name="De Miccolis Angelini R.M."/>
            <person name="Landi L."/>
            <person name="Abate D."/>
            <person name="Pollastro S."/>
            <person name="Romanazzi G."/>
            <person name="Faretra F."/>
        </authorList>
    </citation>
    <scope>NUCLEOTIDE SEQUENCE [LARGE SCALE GENOMIC DNA]</scope>
    <source>
        <strain evidence="11 12">Mfrc123</strain>
    </source>
</reference>
<accession>A0A5M9JL55</accession>
<dbReference type="SUPFAM" id="SSF103473">
    <property type="entry name" value="MFS general substrate transporter"/>
    <property type="match status" value="1"/>
</dbReference>
<feature type="transmembrane region" description="Helical" evidence="9">
    <location>
        <begin position="385"/>
        <end position="405"/>
    </location>
</feature>
<dbReference type="Pfam" id="PF07690">
    <property type="entry name" value="MFS_1"/>
    <property type="match status" value="1"/>
</dbReference>
<evidence type="ECO:0000256" key="2">
    <source>
        <dbReference type="ARBA" id="ARBA00022448"/>
    </source>
</evidence>
<evidence type="ECO:0000256" key="6">
    <source>
        <dbReference type="ARBA" id="ARBA00023136"/>
    </source>
</evidence>
<comment type="subcellular location">
    <subcellularLocation>
        <location evidence="1">Cell membrane</location>
        <topology evidence="1">Multi-pass membrane protein</topology>
    </subcellularLocation>
</comment>
<dbReference type="EMBL" id="VICG01000007">
    <property type="protein sequence ID" value="KAA8570021.1"/>
    <property type="molecule type" value="Genomic_DNA"/>
</dbReference>
<name>A0A5M9JL55_MONFR</name>
<dbReference type="InterPro" id="IPR011701">
    <property type="entry name" value="MFS"/>
</dbReference>
<evidence type="ECO:0000313" key="12">
    <source>
        <dbReference type="Proteomes" id="UP000322873"/>
    </source>
</evidence>
<protein>
    <recommendedName>
        <fullName evidence="10">Major facilitator superfamily (MFS) profile domain-containing protein</fullName>
    </recommendedName>
</protein>
<feature type="transmembrane region" description="Helical" evidence="9">
    <location>
        <begin position="175"/>
        <end position="197"/>
    </location>
</feature>
<comment type="similarity">
    <text evidence="7">Belongs to the major facilitator superfamily. Allantoate permease family.</text>
</comment>
<dbReference type="PANTHER" id="PTHR43791">
    <property type="entry name" value="PERMEASE-RELATED"/>
    <property type="match status" value="1"/>
</dbReference>
<evidence type="ECO:0000313" key="11">
    <source>
        <dbReference type="EMBL" id="KAA8570021.1"/>
    </source>
</evidence>
<dbReference type="GO" id="GO:0005886">
    <property type="term" value="C:plasma membrane"/>
    <property type="evidence" value="ECO:0007669"/>
    <property type="project" value="UniProtKB-SubCell"/>
</dbReference>
<dbReference type="Gene3D" id="1.20.1250.20">
    <property type="entry name" value="MFS general substrate transporter like domains"/>
    <property type="match status" value="2"/>
</dbReference>
<dbReference type="InterPro" id="IPR036259">
    <property type="entry name" value="MFS_trans_sf"/>
</dbReference>
<evidence type="ECO:0000256" key="9">
    <source>
        <dbReference type="SAM" id="Phobius"/>
    </source>
</evidence>
<keyword evidence="2" id="KW-0813">Transport</keyword>
<evidence type="ECO:0000256" key="7">
    <source>
        <dbReference type="ARBA" id="ARBA00037968"/>
    </source>
</evidence>
<dbReference type="AlphaFoldDB" id="A0A5M9JL55"/>
<keyword evidence="3" id="KW-1003">Cell membrane</keyword>
<evidence type="ECO:0000259" key="10">
    <source>
        <dbReference type="PROSITE" id="PS50850"/>
    </source>
</evidence>
<dbReference type="OrthoDB" id="3639251at2759"/>
<evidence type="ECO:0000256" key="3">
    <source>
        <dbReference type="ARBA" id="ARBA00022475"/>
    </source>
</evidence>
<feature type="transmembrane region" description="Helical" evidence="9">
    <location>
        <begin position="149"/>
        <end position="169"/>
    </location>
</feature>
<feature type="transmembrane region" description="Helical" evidence="9">
    <location>
        <begin position="243"/>
        <end position="264"/>
    </location>
</feature>
<evidence type="ECO:0000256" key="8">
    <source>
        <dbReference type="SAM" id="MobiDB-lite"/>
    </source>
</evidence>
<keyword evidence="6 9" id="KW-0472">Membrane</keyword>
<keyword evidence="12" id="KW-1185">Reference proteome</keyword>
<feature type="transmembrane region" description="Helical" evidence="9">
    <location>
        <begin position="209"/>
        <end position="231"/>
    </location>
</feature>
<dbReference type="VEuPathDB" id="FungiDB:MFRU_005g01840"/>
<feature type="transmembrane region" description="Helical" evidence="9">
    <location>
        <begin position="122"/>
        <end position="142"/>
    </location>
</feature>
<feature type="domain" description="Major facilitator superfamily (MFS) profile" evidence="10">
    <location>
        <begin position="83"/>
        <end position="502"/>
    </location>
</feature>
<feature type="transmembrane region" description="Helical" evidence="9">
    <location>
        <begin position="411"/>
        <end position="431"/>
    </location>
</feature>